<reference evidence="2 3" key="1">
    <citation type="submission" date="2019-01" db="EMBL/GenBank/DDBJ databases">
        <authorList>
            <person name="Sayadi A."/>
        </authorList>
    </citation>
    <scope>NUCLEOTIDE SEQUENCE [LARGE SCALE GENOMIC DNA]</scope>
</reference>
<feature type="region of interest" description="Disordered" evidence="1">
    <location>
        <begin position="70"/>
        <end position="90"/>
    </location>
</feature>
<dbReference type="EMBL" id="CAACVG010002721">
    <property type="protein sequence ID" value="VEN36833.1"/>
    <property type="molecule type" value="Genomic_DNA"/>
</dbReference>
<evidence type="ECO:0000313" key="3">
    <source>
        <dbReference type="Proteomes" id="UP000410492"/>
    </source>
</evidence>
<accession>A0A653BMK0</accession>
<organism evidence="2 3">
    <name type="scientific">Callosobruchus maculatus</name>
    <name type="common">Southern cowpea weevil</name>
    <name type="synonym">Pulse bruchid</name>
    <dbReference type="NCBI Taxonomy" id="64391"/>
    <lineage>
        <taxon>Eukaryota</taxon>
        <taxon>Metazoa</taxon>
        <taxon>Ecdysozoa</taxon>
        <taxon>Arthropoda</taxon>
        <taxon>Hexapoda</taxon>
        <taxon>Insecta</taxon>
        <taxon>Pterygota</taxon>
        <taxon>Neoptera</taxon>
        <taxon>Endopterygota</taxon>
        <taxon>Coleoptera</taxon>
        <taxon>Polyphaga</taxon>
        <taxon>Cucujiformia</taxon>
        <taxon>Chrysomeloidea</taxon>
        <taxon>Chrysomelidae</taxon>
        <taxon>Bruchinae</taxon>
        <taxon>Bruchini</taxon>
        <taxon>Callosobruchus</taxon>
    </lineage>
</organism>
<feature type="non-terminal residue" evidence="2">
    <location>
        <position position="1"/>
    </location>
</feature>
<feature type="compositionally biased region" description="Pro residues" evidence="1">
    <location>
        <begin position="76"/>
        <end position="90"/>
    </location>
</feature>
<dbReference type="AlphaFoldDB" id="A0A653BMK0"/>
<keyword evidence="3" id="KW-1185">Reference proteome</keyword>
<name>A0A653BMK0_CALMS</name>
<gene>
    <name evidence="2" type="ORF">CALMAC_LOCUS2295</name>
</gene>
<dbReference type="Proteomes" id="UP000410492">
    <property type="component" value="Unassembled WGS sequence"/>
</dbReference>
<evidence type="ECO:0000256" key="1">
    <source>
        <dbReference type="SAM" id="MobiDB-lite"/>
    </source>
</evidence>
<sequence>FLEAGSTHFADLFLEELTNSVRTCRLLACWQPNFWDSEIAEFYTQRKFFRPPYIQGFERTRAAPKIYPALNHSPPHKPLPPPILPKCPES</sequence>
<proteinExistence type="predicted"/>
<evidence type="ECO:0000313" key="2">
    <source>
        <dbReference type="EMBL" id="VEN36833.1"/>
    </source>
</evidence>
<protein>
    <submittedName>
        <fullName evidence="2">Uncharacterized protein</fullName>
    </submittedName>
</protein>